<gene>
    <name evidence="2" type="ORF">Pma05_80370</name>
</gene>
<keyword evidence="3" id="KW-1185">Reference proteome</keyword>
<dbReference type="InterPro" id="IPR025359">
    <property type="entry name" value="SduA_C"/>
</dbReference>
<evidence type="ECO:0000259" key="1">
    <source>
        <dbReference type="Pfam" id="PF14082"/>
    </source>
</evidence>
<accession>A0ABQ4F3L7</accession>
<sequence>MGAPAYAARVTETDFRTPFVGHLPGYPAENERTAPGRPVEEVYSRLLLERWRQFIDSEESRDERLVQAFLERHPCLLPGSHTVDGDSGHSPYPMAVISQPKLPGLSDRHPDFMWIAVHSTEVFPILIEIETPHKQWLYGDRAEIHSDLAHAQGQLAEWRAWFDAGYNRDLFIDQYGLRSFIEDRKLSPRFVLIHGRSENYTSSKLRRQKQAQLARNHERIMSFDRLTPCKNSVLYSCVRREADGYRVIAVPPSLTIFNFGDGYQPAAGWHEALDTCADMAVSRREYLKEQLALLVEEPDAYYEIHSGGFRTLRARWL</sequence>
<organism evidence="2 3">
    <name type="scientific">Plantactinospora mayteni</name>
    <dbReference type="NCBI Taxonomy" id="566021"/>
    <lineage>
        <taxon>Bacteria</taxon>
        <taxon>Bacillati</taxon>
        <taxon>Actinomycetota</taxon>
        <taxon>Actinomycetes</taxon>
        <taxon>Micromonosporales</taxon>
        <taxon>Micromonosporaceae</taxon>
        <taxon>Plantactinospora</taxon>
    </lineage>
</organism>
<reference evidence="2 3" key="1">
    <citation type="submission" date="2021-01" db="EMBL/GenBank/DDBJ databases">
        <title>Whole genome shotgun sequence of Plantactinospora mayteni NBRC 109088.</title>
        <authorList>
            <person name="Komaki H."/>
            <person name="Tamura T."/>
        </authorList>
    </citation>
    <scope>NUCLEOTIDE SEQUENCE [LARGE SCALE GENOMIC DNA]</scope>
    <source>
        <strain evidence="2 3">NBRC 109088</strain>
    </source>
</reference>
<feature type="domain" description="Shedu protein SduA C-terminal" evidence="1">
    <location>
        <begin position="61"/>
        <end position="226"/>
    </location>
</feature>
<dbReference type="Pfam" id="PF14082">
    <property type="entry name" value="SduA_C"/>
    <property type="match status" value="1"/>
</dbReference>
<dbReference type="EMBL" id="BONX01000072">
    <property type="protein sequence ID" value="GIH01465.1"/>
    <property type="molecule type" value="Genomic_DNA"/>
</dbReference>
<evidence type="ECO:0000313" key="3">
    <source>
        <dbReference type="Proteomes" id="UP000621500"/>
    </source>
</evidence>
<dbReference type="Proteomes" id="UP000621500">
    <property type="component" value="Unassembled WGS sequence"/>
</dbReference>
<evidence type="ECO:0000313" key="2">
    <source>
        <dbReference type="EMBL" id="GIH01465.1"/>
    </source>
</evidence>
<name>A0ABQ4F3L7_9ACTN</name>
<comment type="caution">
    <text evidence="2">The sequence shown here is derived from an EMBL/GenBank/DDBJ whole genome shotgun (WGS) entry which is preliminary data.</text>
</comment>
<proteinExistence type="predicted"/>
<protein>
    <recommendedName>
        <fullName evidence="1">Shedu protein SduA C-terminal domain-containing protein</fullName>
    </recommendedName>
</protein>